<dbReference type="GO" id="GO:0006508">
    <property type="term" value="P:proteolysis"/>
    <property type="evidence" value="ECO:0007669"/>
    <property type="project" value="UniProtKB-KW"/>
</dbReference>
<evidence type="ECO:0000256" key="8">
    <source>
        <dbReference type="ARBA" id="ARBA00023145"/>
    </source>
</evidence>
<dbReference type="InterPro" id="IPR001254">
    <property type="entry name" value="Trypsin_dom"/>
</dbReference>
<dbReference type="PROSITE" id="PS50240">
    <property type="entry name" value="TRYPSIN_DOM"/>
    <property type="match status" value="1"/>
</dbReference>
<dbReference type="EMBL" id="AXCN02001863">
    <property type="status" value="NOT_ANNOTATED_CDS"/>
    <property type="molecule type" value="Genomic_DNA"/>
</dbReference>
<dbReference type="InterPro" id="IPR001314">
    <property type="entry name" value="Peptidase_S1A"/>
</dbReference>
<sequence length="264" mass="28858">MEHFRQILILCTIFLHFVCCHGYVEPATHTNRIVGGHVADIVSYPYQVSVQELNNHICGGSILTSRWILTAGHCIDDTIARYINVRVGSSFYNHSGTVHNVRSAIAHPEHVPYSWIVDYALLELEEGIVFSSVAQPIVLASRSEDLEFAFDCVVTGWGRTLNSAESFEQLRAVEIPLVPRALCEVAYEGKIDDSMVCAGDYENGGRGSCTYDSGGALVCGGLQVGIVSWGKGCALPGYPDVYSSVLYARKWIDSIVSGALPREP</sequence>
<evidence type="ECO:0000313" key="15">
    <source>
        <dbReference type="EnsemblMetazoa" id="AFAF005421-PA"/>
    </source>
</evidence>
<evidence type="ECO:0000259" key="14">
    <source>
        <dbReference type="PROSITE" id="PS50240"/>
    </source>
</evidence>
<dbReference type="Proteomes" id="UP000075886">
    <property type="component" value="Unassembled WGS sequence"/>
</dbReference>
<evidence type="ECO:0000256" key="6">
    <source>
        <dbReference type="ARBA" id="ARBA00022801"/>
    </source>
</evidence>
<dbReference type="AlphaFoldDB" id="A0A182Q8Z1"/>
<dbReference type="GO" id="GO:0005576">
    <property type="term" value="C:extracellular region"/>
    <property type="evidence" value="ECO:0007669"/>
    <property type="project" value="UniProtKB-SubCell"/>
</dbReference>
<feature type="signal peptide" evidence="13">
    <location>
        <begin position="1"/>
        <end position="22"/>
    </location>
</feature>
<dbReference type="EnsemblMetazoa" id="AFAF005421-RA">
    <property type="protein sequence ID" value="AFAF005421-PA"/>
    <property type="gene ID" value="AFAF005421"/>
</dbReference>
<evidence type="ECO:0000256" key="1">
    <source>
        <dbReference type="ARBA" id="ARBA00004613"/>
    </source>
</evidence>
<reference evidence="16" key="1">
    <citation type="submission" date="2014-01" db="EMBL/GenBank/DDBJ databases">
        <title>The Genome Sequence of Anopheles farauti FAR1 (V2).</title>
        <authorList>
            <consortium name="The Broad Institute Genomics Platform"/>
            <person name="Neafsey D.E."/>
            <person name="Besansky N."/>
            <person name="Howell P."/>
            <person name="Walton C."/>
            <person name="Young S.K."/>
            <person name="Zeng Q."/>
            <person name="Gargeya S."/>
            <person name="Fitzgerald M."/>
            <person name="Haas B."/>
            <person name="Abouelleil A."/>
            <person name="Allen A.W."/>
            <person name="Alvarado L."/>
            <person name="Arachchi H.M."/>
            <person name="Berlin A.M."/>
            <person name="Chapman S.B."/>
            <person name="Gainer-Dewar J."/>
            <person name="Goldberg J."/>
            <person name="Griggs A."/>
            <person name="Gujja S."/>
            <person name="Hansen M."/>
            <person name="Howarth C."/>
            <person name="Imamovic A."/>
            <person name="Ireland A."/>
            <person name="Larimer J."/>
            <person name="McCowan C."/>
            <person name="Murphy C."/>
            <person name="Pearson M."/>
            <person name="Poon T.W."/>
            <person name="Priest M."/>
            <person name="Roberts A."/>
            <person name="Saif S."/>
            <person name="Shea T."/>
            <person name="Sisk P."/>
            <person name="Sykes S."/>
            <person name="Wortman J."/>
            <person name="Nusbaum C."/>
            <person name="Birren B."/>
        </authorList>
    </citation>
    <scope>NUCLEOTIDE SEQUENCE [LARGE SCALE GENOMIC DNA]</scope>
    <source>
        <strain evidence="16">FAR1</strain>
    </source>
</reference>
<dbReference type="InterPro" id="IPR018114">
    <property type="entry name" value="TRYPSIN_HIS"/>
</dbReference>
<comment type="subcellular location">
    <subcellularLocation>
        <location evidence="1">Secreted</location>
    </subcellularLocation>
</comment>
<dbReference type="Pfam" id="PF00089">
    <property type="entry name" value="Trypsin"/>
    <property type="match status" value="1"/>
</dbReference>
<evidence type="ECO:0000256" key="3">
    <source>
        <dbReference type="ARBA" id="ARBA00022670"/>
    </source>
</evidence>
<feature type="chain" id="PRO_5008132569" description="trypsin" evidence="13">
    <location>
        <begin position="23"/>
        <end position="264"/>
    </location>
</feature>
<evidence type="ECO:0000256" key="13">
    <source>
        <dbReference type="SAM" id="SignalP"/>
    </source>
</evidence>
<comment type="similarity">
    <text evidence="10">Belongs to the peptidase S1 family. CLIP subfamily.</text>
</comment>
<dbReference type="STRING" id="69004.A0A182Q8Z1"/>
<keyword evidence="16" id="KW-1185">Reference proteome</keyword>
<protein>
    <recommendedName>
        <fullName evidence="12">trypsin</fullName>
        <ecNumber evidence="12">3.4.21.4</ecNumber>
    </recommendedName>
</protein>
<dbReference type="SMART" id="SM00020">
    <property type="entry name" value="Tryp_SPc"/>
    <property type="match status" value="1"/>
</dbReference>
<evidence type="ECO:0000256" key="10">
    <source>
        <dbReference type="ARBA" id="ARBA00024195"/>
    </source>
</evidence>
<dbReference type="PANTHER" id="PTHR24276:SF97">
    <property type="entry name" value="GH13245P2-RELATED"/>
    <property type="match status" value="1"/>
</dbReference>
<dbReference type="FunFam" id="2.40.10.10:FF:000077">
    <property type="entry name" value="Predicted protein"/>
    <property type="match status" value="1"/>
</dbReference>
<reference evidence="15" key="2">
    <citation type="submission" date="2020-05" db="UniProtKB">
        <authorList>
            <consortium name="EnsemblMetazoa"/>
        </authorList>
    </citation>
    <scope>IDENTIFICATION</scope>
    <source>
        <strain evidence="15">FAR1</strain>
    </source>
</reference>
<keyword evidence="8" id="KW-0865">Zymogen</keyword>
<keyword evidence="3" id="KW-0645">Protease</keyword>
<dbReference type="CDD" id="cd00190">
    <property type="entry name" value="Tryp_SPc"/>
    <property type="match status" value="1"/>
</dbReference>
<dbReference type="VEuPathDB" id="VectorBase:AFAF005421"/>
<keyword evidence="5" id="KW-0222">Digestion</keyword>
<evidence type="ECO:0000256" key="12">
    <source>
        <dbReference type="ARBA" id="ARBA00038868"/>
    </source>
</evidence>
<evidence type="ECO:0000313" key="16">
    <source>
        <dbReference type="Proteomes" id="UP000075886"/>
    </source>
</evidence>
<dbReference type="InterPro" id="IPR050430">
    <property type="entry name" value="Peptidase_S1"/>
</dbReference>
<keyword evidence="4 13" id="KW-0732">Signal</keyword>
<keyword evidence="6" id="KW-0378">Hydrolase</keyword>
<dbReference type="PANTHER" id="PTHR24276">
    <property type="entry name" value="POLYSERASE-RELATED"/>
    <property type="match status" value="1"/>
</dbReference>
<feature type="domain" description="Peptidase S1" evidence="14">
    <location>
        <begin position="33"/>
        <end position="257"/>
    </location>
</feature>
<dbReference type="Gene3D" id="2.40.10.10">
    <property type="entry name" value="Trypsin-like serine proteases"/>
    <property type="match status" value="1"/>
</dbReference>
<dbReference type="PRINTS" id="PR00722">
    <property type="entry name" value="CHYMOTRYPSIN"/>
</dbReference>
<dbReference type="GO" id="GO:0004252">
    <property type="term" value="F:serine-type endopeptidase activity"/>
    <property type="evidence" value="ECO:0007669"/>
    <property type="project" value="UniProtKB-EC"/>
</dbReference>
<evidence type="ECO:0000256" key="5">
    <source>
        <dbReference type="ARBA" id="ARBA00022757"/>
    </source>
</evidence>
<evidence type="ECO:0000256" key="11">
    <source>
        <dbReference type="ARBA" id="ARBA00036320"/>
    </source>
</evidence>
<dbReference type="PROSITE" id="PS00134">
    <property type="entry name" value="TRYPSIN_HIS"/>
    <property type="match status" value="1"/>
</dbReference>
<dbReference type="GO" id="GO:0007586">
    <property type="term" value="P:digestion"/>
    <property type="evidence" value="ECO:0007669"/>
    <property type="project" value="UniProtKB-KW"/>
</dbReference>
<name>A0A182Q8Z1_9DIPT</name>
<evidence type="ECO:0000256" key="9">
    <source>
        <dbReference type="ARBA" id="ARBA00023157"/>
    </source>
</evidence>
<comment type="catalytic activity">
    <reaction evidence="11">
        <text>Preferential cleavage: Arg-|-Xaa, Lys-|-Xaa.</text>
        <dbReference type="EC" id="3.4.21.4"/>
    </reaction>
</comment>
<proteinExistence type="inferred from homology"/>
<dbReference type="InterPro" id="IPR043504">
    <property type="entry name" value="Peptidase_S1_PA_chymotrypsin"/>
</dbReference>
<keyword evidence="9" id="KW-1015">Disulfide bond</keyword>
<organism evidence="15 16">
    <name type="scientific">Anopheles farauti</name>
    <dbReference type="NCBI Taxonomy" id="69004"/>
    <lineage>
        <taxon>Eukaryota</taxon>
        <taxon>Metazoa</taxon>
        <taxon>Ecdysozoa</taxon>
        <taxon>Arthropoda</taxon>
        <taxon>Hexapoda</taxon>
        <taxon>Insecta</taxon>
        <taxon>Pterygota</taxon>
        <taxon>Neoptera</taxon>
        <taxon>Endopterygota</taxon>
        <taxon>Diptera</taxon>
        <taxon>Nematocera</taxon>
        <taxon>Culicoidea</taxon>
        <taxon>Culicidae</taxon>
        <taxon>Anophelinae</taxon>
        <taxon>Anopheles</taxon>
    </lineage>
</organism>
<evidence type="ECO:0000256" key="2">
    <source>
        <dbReference type="ARBA" id="ARBA00022525"/>
    </source>
</evidence>
<dbReference type="EC" id="3.4.21.4" evidence="12"/>
<dbReference type="SUPFAM" id="SSF50494">
    <property type="entry name" value="Trypsin-like serine proteases"/>
    <property type="match status" value="1"/>
</dbReference>
<keyword evidence="7" id="KW-0720">Serine protease</keyword>
<accession>A0A182Q8Z1</accession>
<evidence type="ECO:0000256" key="7">
    <source>
        <dbReference type="ARBA" id="ARBA00022825"/>
    </source>
</evidence>
<evidence type="ECO:0000256" key="4">
    <source>
        <dbReference type="ARBA" id="ARBA00022729"/>
    </source>
</evidence>
<dbReference type="InterPro" id="IPR009003">
    <property type="entry name" value="Peptidase_S1_PA"/>
</dbReference>
<keyword evidence="2" id="KW-0964">Secreted</keyword>